<feature type="compositionally biased region" description="Gly residues" evidence="1">
    <location>
        <begin position="229"/>
        <end position="241"/>
    </location>
</feature>
<feature type="compositionally biased region" description="Low complexity" evidence="1">
    <location>
        <begin position="115"/>
        <end position="125"/>
    </location>
</feature>
<name>A0A3S5AX97_9PLAT</name>
<feature type="compositionally biased region" description="Polar residues" evidence="1">
    <location>
        <begin position="259"/>
        <end position="269"/>
    </location>
</feature>
<feature type="region of interest" description="Disordered" evidence="1">
    <location>
        <begin position="226"/>
        <end position="270"/>
    </location>
</feature>
<comment type="caution">
    <text evidence="2">The sequence shown here is derived from an EMBL/GenBank/DDBJ whole genome shotgun (WGS) entry which is preliminary data.</text>
</comment>
<protein>
    <submittedName>
        <fullName evidence="2">Uncharacterized protein</fullName>
    </submittedName>
</protein>
<evidence type="ECO:0000313" key="2">
    <source>
        <dbReference type="EMBL" id="VEL34483.1"/>
    </source>
</evidence>
<organism evidence="2 3">
    <name type="scientific">Protopolystoma xenopodis</name>
    <dbReference type="NCBI Taxonomy" id="117903"/>
    <lineage>
        <taxon>Eukaryota</taxon>
        <taxon>Metazoa</taxon>
        <taxon>Spiralia</taxon>
        <taxon>Lophotrochozoa</taxon>
        <taxon>Platyhelminthes</taxon>
        <taxon>Monogenea</taxon>
        <taxon>Polyopisthocotylea</taxon>
        <taxon>Polystomatidea</taxon>
        <taxon>Polystomatidae</taxon>
        <taxon>Protopolystoma</taxon>
    </lineage>
</organism>
<evidence type="ECO:0000313" key="3">
    <source>
        <dbReference type="Proteomes" id="UP000784294"/>
    </source>
</evidence>
<proteinExistence type="predicted"/>
<dbReference type="Proteomes" id="UP000784294">
    <property type="component" value="Unassembled WGS sequence"/>
</dbReference>
<keyword evidence="3" id="KW-1185">Reference proteome</keyword>
<gene>
    <name evidence="2" type="ORF">PXEA_LOCUS27923</name>
</gene>
<reference evidence="2" key="1">
    <citation type="submission" date="2018-11" db="EMBL/GenBank/DDBJ databases">
        <authorList>
            <consortium name="Pathogen Informatics"/>
        </authorList>
    </citation>
    <scope>NUCLEOTIDE SEQUENCE</scope>
</reference>
<dbReference type="AlphaFoldDB" id="A0A3S5AX97"/>
<sequence length="296" mass="30441">MGSRAKVLLETGCIDILARAHRTGWTALHSAVHLCLPNLVRVLLLHPFTSPIHQPHADETARSVALVRARLLINSTTEADWPVSGAASSTLRIPVSAYLKADSPDSTVPFDDRSASGPVSALSSSFPPPPAQSSTSKVDSLLTSAAASAGTLISLNSSAAGAKSDGLEEYEASDLSDSVAGRKTALEMSFAQSLANPCPESLATLHALLEAADMLDRVEHELVADCSGTGTGTDTGSGEATGFGAPETPGDGDGGVGTRLSTSDSTHSGASRLCRMTMDGDRAPDTVLHRAVLAGW</sequence>
<evidence type="ECO:0000256" key="1">
    <source>
        <dbReference type="SAM" id="MobiDB-lite"/>
    </source>
</evidence>
<dbReference type="EMBL" id="CAAALY010247753">
    <property type="protein sequence ID" value="VEL34483.1"/>
    <property type="molecule type" value="Genomic_DNA"/>
</dbReference>
<feature type="region of interest" description="Disordered" evidence="1">
    <location>
        <begin position="104"/>
        <end position="138"/>
    </location>
</feature>
<accession>A0A3S5AX97</accession>